<dbReference type="Proteomes" id="UP000003160">
    <property type="component" value="Unassembled WGS sequence"/>
</dbReference>
<keyword evidence="2" id="KW-1185">Reference proteome</keyword>
<evidence type="ECO:0000313" key="2">
    <source>
        <dbReference type="Proteomes" id="UP000003160"/>
    </source>
</evidence>
<dbReference type="AlphaFoldDB" id="D1PXT1"/>
<name>D1PXT1_9BACT</name>
<organism evidence="1 2">
    <name type="scientific">Hallella bergensis DSM 17361</name>
    <dbReference type="NCBI Taxonomy" id="585502"/>
    <lineage>
        <taxon>Bacteria</taxon>
        <taxon>Pseudomonadati</taxon>
        <taxon>Bacteroidota</taxon>
        <taxon>Bacteroidia</taxon>
        <taxon>Bacteroidales</taxon>
        <taxon>Prevotellaceae</taxon>
        <taxon>Hallella</taxon>
    </lineage>
</organism>
<accession>D1PXT1</accession>
<evidence type="ECO:0000313" key="1">
    <source>
        <dbReference type="EMBL" id="EFA43752.1"/>
    </source>
</evidence>
<sequence length="46" mass="5348">MSHHSAIKVNVNFAKIAKIGRNQHALVKKFVSLHYEQKNITRHDTH</sequence>
<comment type="caution">
    <text evidence="1">The sequence shown here is derived from an EMBL/GenBank/DDBJ whole genome shotgun (WGS) entry which is preliminary data.</text>
</comment>
<protein>
    <submittedName>
        <fullName evidence="1">Uncharacterized protein</fullName>
    </submittedName>
</protein>
<gene>
    <name evidence="1" type="ORF">HMPREF0645_1766</name>
</gene>
<dbReference type="HOGENOM" id="CLU_3187224_0_0_10"/>
<reference evidence="1 2" key="1">
    <citation type="submission" date="2009-10" db="EMBL/GenBank/DDBJ databases">
        <authorList>
            <person name="Qin X."/>
            <person name="Bachman B."/>
            <person name="Battles P."/>
            <person name="Bell A."/>
            <person name="Bess C."/>
            <person name="Bickham C."/>
            <person name="Chaboub L."/>
            <person name="Chen D."/>
            <person name="Coyle M."/>
            <person name="Deiros D.R."/>
            <person name="Dinh H."/>
            <person name="Forbes L."/>
            <person name="Fowler G."/>
            <person name="Francisco L."/>
            <person name="Fu Q."/>
            <person name="Gubbala S."/>
            <person name="Hale W."/>
            <person name="Han Y."/>
            <person name="Hemphill L."/>
            <person name="Highlander S.K."/>
            <person name="Hirani K."/>
            <person name="Hogues M."/>
            <person name="Jackson L."/>
            <person name="Jakkamsetti A."/>
            <person name="Javaid M."/>
            <person name="Jiang H."/>
            <person name="Korchina V."/>
            <person name="Kovar C."/>
            <person name="Lara F."/>
            <person name="Lee S."/>
            <person name="Mata R."/>
            <person name="Mathew T."/>
            <person name="Moen C."/>
            <person name="Morales K."/>
            <person name="Munidasa M."/>
            <person name="Nazareth L."/>
            <person name="Ngo R."/>
            <person name="Nguyen L."/>
            <person name="Okwuonu G."/>
            <person name="Ongeri F."/>
            <person name="Patil S."/>
            <person name="Petrosino J."/>
            <person name="Pham C."/>
            <person name="Pham P."/>
            <person name="Pu L.-L."/>
            <person name="Puazo M."/>
            <person name="Raj R."/>
            <person name="Reid J."/>
            <person name="Rouhana J."/>
            <person name="Saada N."/>
            <person name="Shang Y."/>
            <person name="Simmons D."/>
            <person name="Thornton R."/>
            <person name="Warren J."/>
            <person name="Weissenberger G."/>
            <person name="Zhang J."/>
            <person name="Zhang L."/>
            <person name="Zhou C."/>
            <person name="Zhu D."/>
            <person name="Muzny D."/>
            <person name="Worley K."/>
            <person name="Gibbs R."/>
        </authorList>
    </citation>
    <scope>NUCLEOTIDE SEQUENCE [LARGE SCALE GENOMIC DNA]</scope>
    <source>
        <strain evidence="1 2">DSM 17361</strain>
    </source>
</reference>
<proteinExistence type="predicted"/>
<dbReference type="EMBL" id="ACKS01000072">
    <property type="protein sequence ID" value="EFA43752.1"/>
    <property type="molecule type" value="Genomic_DNA"/>
</dbReference>